<dbReference type="Proteomes" id="UP000228700">
    <property type="component" value="Unassembled WGS sequence"/>
</dbReference>
<feature type="region of interest" description="Disordered" evidence="1">
    <location>
        <begin position="108"/>
        <end position="131"/>
    </location>
</feature>
<dbReference type="InterPro" id="IPR013783">
    <property type="entry name" value="Ig-like_fold"/>
</dbReference>
<accession>A0A2M8LDE1</accession>
<dbReference type="AlphaFoldDB" id="A0A2M8LDE1"/>
<dbReference type="Gene3D" id="2.60.40.10">
    <property type="entry name" value="Immunoglobulins"/>
    <property type="match status" value="1"/>
</dbReference>
<feature type="signal peptide" evidence="2">
    <location>
        <begin position="1"/>
        <end position="24"/>
    </location>
</feature>
<evidence type="ECO:0000259" key="3">
    <source>
        <dbReference type="Pfam" id="PF01471"/>
    </source>
</evidence>
<evidence type="ECO:0000256" key="1">
    <source>
        <dbReference type="SAM" id="MobiDB-lite"/>
    </source>
</evidence>
<feature type="compositionally biased region" description="Low complexity" evidence="1">
    <location>
        <begin position="112"/>
        <end position="126"/>
    </location>
</feature>
<dbReference type="EMBL" id="PFEQ01000001">
    <property type="protein sequence ID" value="PJE74571.1"/>
    <property type="molecule type" value="Genomic_DNA"/>
</dbReference>
<protein>
    <recommendedName>
        <fullName evidence="3">Peptidoglycan binding-like domain-containing protein</fullName>
    </recommendedName>
</protein>
<evidence type="ECO:0000256" key="2">
    <source>
        <dbReference type="SAM" id="SignalP"/>
    </source>
</evidence>
<organism evidence="4 5">
    <name type="scientific">Candidatus Taylorbacteria bacterium CG10_big_fil_rev_8_21_14_0_10_41_48</name>
    <dbReference type="NCBI Taxonomy" id="1975024"/>
    <lineage>
        <taxon>Bacteria</taxon>
        <taxon>Candidatus Tayloriibacteriota</taxon>
    </lineage>
</organism>
<dbReference type="Gene3D" id="1.10.101.10">
    <property type="entry name" value="PGBD-like superfamily/PGBD"/>
    <property type="match status" value="1"/>
</dbReference>
<dbReference type="Pfam" id="PF01471">
    <property type="entry name" value="PG_binding_1"/>
    <property type="match status" value="1"/>
</dbReference>
<sequence>MKSLVLKIFFSLSIFFACSVSVSAVSLSCINFPSDLYRGLSGDSVLLLQNYLSVSGYLSATPNGYFGPATFGAVQKFQLKNGISDTGYVGPITRLAIQIKSCEPVKMDPVDDTSTQSPTDTNTTVPRSSVTITSPWEGNDLTLGELYTIRWANKMSINESLVLEDEDGVTKGYVSYFPGVNGEYIWDVGKVSVGNSIETMKVGKYRIRVQDKVKGAYNNDPKSKLFNIIAPTINVSSVRPSSLKADNKSVSVLFGSGFTAGTRVYLDGVYQNPMNIVFTSSDGTVIVFSAPSNTSIGSHRVVIRNEYGSITSSTILKIY</sequence>
<feature type="domain" description="Peptidoglycan binding-like" evidence="3">
    <location>
        <begin position="41"/>
        <end position="94"/>
    </location>
</feature>
<dbReference type="InterPro" id="IPR036365">
    <property type="entry name" value="PGBD-like_sf"/>
</dbReference>
<evidence type="ECO:0000313" key="5">
    <source>
        <dbReference type="Proteomes" id="UP000228700"/>
    </source>
</evidence>
<feature type="chain" id="PRO_5014689339" description="Peptidoglycan binding-like domain-containing protein" evidence="2">
    <location>
        <begin position="25"/>
        <end position="319"/>
    </location>
</feature>
<evidence type="ECO:0000313" key="4">
    <source>
        <dbReference type="EMBL" id="PJE74571.1"/>
    </source>
</evidence>
<name>A0A2M8LDE1_9BACT</name>
<dbReference type="InterPro" id="IPR036366">
    <property type="entry name" value="PGBDSf"/>
</dbReference>
<dbReference type="InterPro" id="IPR002477">
    <property type="entry name" value="Peptidoglycan-bd-like"/>
</dbReference>
<reference evidence="5" key="1">
    <citation type="submission" date="2017-09" db="EMBL/GenBank/DDBJ databases">
        <title>Depth-based differentiation of microbial function through sediment-hosted aquifers and enrichment of novel symbionts in the deep terrestrial subsurface.</title>
        <authorList>
            <person name="Probst A.J."/>
            <person name="Ladd B."/>
            <person name="Jarett J.K."/>
            <person name="Geller-Mcgrath D.E."/>
            <person name="Sieber C.M.K."/>
            <person name="Emerson J.B."/>
            <person name="Anantharaman K."/>
            <person name="Thomas B.C."/>
            <person name="Malmstrom R."/>
            <person name="Stieglmeier M."/>
            <person name="Klingl A."/>
            <person name="Woyke T."/>
            <person name="Ryan C.M."/>
            <person name="Banfield J.F."/>
        </authorList>
    </citation>
    <scope>NUCLEOTIDE SEQUENCE [LARGE SCALE GENOMIC DNA]</scope>
</reference>
<dbReference type="PROSITE" id="PS51257">
    <property type="entry name" value="PROKAR_LIPOPROTEIN"/>
    <property type="match status" value="1"/>
</dbReference>
<proteinExistence type="predicted"/>
<comment type="caution">
    <text evidence="4">The sequence shown here is derived from an EMBL/GenBank/DDBJ whole genome shotgun (WGS) entry which is preliminary data.</text>
</comment>
<dbReference type="SUPFAM" id="SSF47090">
    <property type="entry name" value="PGBD-like"/>
    <property type="match status" value="1"/>
</dbReference>
<keyword evidence="2" id="KW-0732">Signal</keyword>
<gene>
    <name evidence="4" type="ORF">COV01_00890</name>
</gene>